<reference evidence="1" key="1">
    <citation type="submission" date="2023-03" db="EMBL/GenBank/DDBJ databases">
        <title>Massive genome expansion in bonnet fungi (Mycena s.s.) driven by repeated elements and novel gene families across ecological guilds.</title>
        <authorList>
            <consortium name="Lawrence Berkeley National Laboratory"/>
            <person name="Harder C.B."/>
            <person name="Miyauchi S."/>
            <person name="Viragh M."/>
            <person name="Kuo A."/>
            <person name="Thoen E."/>
            <person name="Andreopoulos B."/>
            <person name="Lu D."/>
            <person name="Skrede I."/>
            <person name="Drula E."/>
            <person name="Henrissat B."/>
            <person name="Morin E."/>
            <person name="Kohler A."/>
            <person name="Barry K."/>
            <person name="LaButti K."/>
            <person name="Morin E."/>
            <person name="Salamov A."/>
            <person name="Lipzen A."/>
            <person name="Mereny Z."/>
            <person name="Hegedus B."/>
            <person name="Baldrian P."/>
            <person name="Stursova M."/>
            <person name="Weitz H."/>
            <person name="Taylor A."/>
            <person name="Grigoriev I.V."/>
            <person name="Nagy L.G."/>
            <person name="Martin F."/>
            <person name="Kauserud H."/>
        </authorList>
    </citation>
    <scope>NUCLEOTIDE SEQUENCE</scope>
    <source>
        <strain evidence="1">CBHHK067</strain>
    </source>
</reference>
<sequence>MLIPLGALSADYSKTIPCSPEKLFSSSLSSWASLKFLPVRATMLNPVRDHLTSPYMPPRLHQLLASVAIAGVMRTAATEESIAPTWARRTHLYVRRARPAIRLNSALGRAAEARDPSVKMRCVREADAADSAVGDTVPWNYYFHDSGHTIDKAE</sequence>
<comment type="caution">
    <text evidence="1">The sequence shown here is derived from an EMBL/GenBank/DDBJ whole genome shotgun (WGS) entry which is preliminary data.</text>
</comment>
<dbReference type="Proteomes" id="UP001221757">
    <property type="component" value="Unassembled WGS sequence"/>
</dbReference>
<evidence type="ECO:0000313" key="1">
    <source>
        <dbReference type="EMBL" id="KAJ7624161.1"/>
    </source>
</evidence>
<proteinExistence type="predicted"/>
<dbReference type="EMBL" id="JARKIE010000620">
    <property type="protein sequence ID" value="KAJ7624161.1"/>
    <property type="molecule type" value="Genomic_DNA"/>
</dbReference>
<evidence type="ECO:0000313" key="2">
    <source>
        <dbReference type="Proteomes" id="UP001221757"/>
    </source>
</evidence>
<gene>
    <name evidence="1" type="ORF">B0H17DRAFT_1151363</name>
</gene>
<accession>A0AAD7BLF2</accession>
<organism evidence="1 2">
    <name type="scientific">Mycena rosella</name>
    <name type="common">Pink bonnet</name>
    <name type="synonym">Agaricus rosellus</name>
    <dbReference type="NCBI Taxonomy" id="1033263"/>
    <lineage>
        <taxon>Eukaryota</taxon>
        <taxon>Fungi</taxon>
        <taxon>Dikarya</taxon>
        <taxon>Basidiomycota</taxon>
        <taxon>Agaricomycotina</taxon>
        <taxon>Agaricomycetes</taxon>
        <taxon>Agaricomycetidae</taxon>
        <taxon>Agaricales</taxon>
        <taxon>Marasmiineae</taxon>
        <taxon>Mycenaceae</taxon>
        <taxon>Mycena</taxon>
    </lineage>
</organism>
<dbReference type="AlphaFoldDB" id="A0AAD7BLF2"/>
<protein>
    <submittedName>
        <fullName evidence="1">Uncharacterized protein</fullName>
    </submittedName>
</protein>
<keyword evidence="2" id="KW-1185">Reference proteome</keyword>
<name>A0AAD7BLF2_MYCRO</name>